<feature type="transmembrane region" description="Helical" evidence="6">
    <location>
        <begin position="398"/>
        <end position="421"/>
    </location>
</feature>
<evidence type="ECO:0000256" key="1">
    <source>
        <dbReference type="ARBA" id="ARBA00004141"/>
    </source>
</evidence>
<dbReference type="STRING" id="312017.I7LZP5"/>
<keyword evidence="4 6" id="KW-1133">Transmembrane helix</keyword>
<feature type="transmembrane region" description="Helical" evidence="6">
    <location>
        <begin position="32"/>
        <end position="47"/>
    </location>
</feature>
<dbReference type="Pfam" id="PF01566">
    <property type="entry name" value="Nramp"/>
    <property type="match status" value="1"/>
</dbReference>
<reference evidence="8" key="1">
    <citation type="journal article" date="2006" name="PLoS Biol.">
        <title>Macronuclear genome sequence of the ciliate Tetrahymena thermophila, a model eukaryote.</title>
        <authorList>
            <person name="Eisen J.A."/>
            <person name="Coyne R.S."/>
            <person name="Wu M."/>
            <person name="Wu D."/>
            <person name="Thiagarajan M."/>
            <person name="Wortman J.R."/>
            <person name="Badger J.H."/>
            <person name="Ren Q."/>
            <person name="Amedeo P."/>
            <person name="Jones K.M."/>
            <person name="Tallon L.J."/>
            <person name="Delcher A.L."/>
            <person name="Salzberg S.L."/>
            <person name="Silva J.C."/>
            <person name="Haas B.J."/>
            <person name="Majoros W.H."/>
            <person name="Farzad M."/>
            <person name="Carlton J.M."/>
            <person name="Smith R.K. Jr."/>
            <person name="Garg J."/>
            <person name="Pearlman R.E."/>
            <person name="Karrer K.M."/>
            <person name="Sun L."/>
            <person name="Manning G."/>
            <person name="Elde N.C."/>
            <person name="Turkewitz A.P."/>
            <person name="Asai D.J."/>
            <person name="Wilkes D.E."/>
            <person name="Wang Y."/>
            <person name="Cai H."/>
            <person name="Collins K."/>
            <person name="Stewart B.A."/>
            <person name="Lee S.R."/>
            <person name="Wilamowska K."/>
            <person name="Weinberg Z."/>
            <person name="Ruzzo W.L."/>
            <person name="Wloga D."/>
            <person name="Gaertig J."/>
            <person name="Frankel J."/>
            <person name="Tsao C.-C."/>
            <person name="Gorovsky M.A."/>
            <person name="Keeling P.J."/>
            <person name="Waller R.F."/>
            <person name="Patron N.J."/>
            <person name="Cherry J.M."/>
            <person name="Stover N.A."/>
            <person name="Krieger C.J."/>
            <person name="del Toro C."/>
            <person name="Ryder H.F."/>
            <person name="Williamson S.C."/>
            <person name="Barbeau R.A."/>
            <person name="Hamilton E.P."/>
            <person name="Orias E."/>
        </authorList>
    </citation>
    <scope>NUCLEOTIDE SEQUENCE [LARGE SCALE GENOMIC DNA]</scope>
    <source>
        <strain evidence="8">SB210</strain>
    </source>
</reference>
<sequence length="486" mass="54134">MAEVGQNNINSGTVNSNDHQEKINVKFSLREFFQYFGPGLLVAIAYIDPGNLAGDMDAGLNGKYHLLWVLFLSTLLGFFFQNRAMMIGLVTGKDMAKLCRYYYPKKMSILLWIMAEIAIIGSDIQEVLGSAIALQILFGLKLWIGVILTISSTILILLIKYVGMRFLELIFGILIGTMAICFFIDLGYIAPNFGELMEGMFVPYIPSSALTSMVGLIGAVLMPHNLYLHSSLVYEKKISRNDRPLLHKSIFYFKIETGISLLISFFINMAVIGTFANWYNSGTDIDLSSAATVLEENFGAAAKYIWGIGLLAAGQSSTLTGTLAGQFVMSGFVKMRVSKFKRAFITRAIAIVPAIVIAFIADDEDFNNYLNILQAIQLPFAVIPLLKLSMDRELMGEFTIGKVQLTLLSVLSAAIVGVNYYASVPDEVNWSEAWIYIILVVMVLYFIFLGIVLFTKIKDTKDVKQSMLSNHKQSLIQDDEQYHVKQ</sequence>
<dbReference type="GO" id="GO:0005886">
    <property type="term" value="C:plasma membrane"/>
    <property type="evidence" value="ECO:0007669"/>
    <property type="project" value="TreeGrafter"/>
</dbReference>
<feature type="transmembrane region" description="Helical" evidence="6">
    <location>
        <begin position="367"/>
        <end position="386"/>
    </location>
</feature>
<dbReference type="eggNOG" id="KOG1291">
    <property type="taxonomic scope" value="Eukaryota"/>
</dbReference>
<comment type="subcellular location">
    <subcellularLocation>
        <location evidence="1">Membrane</location>
        <topology evidence="1">Multi-pass membrane protein</topology>
    </subcellularLocation>
</comment>
<feature type="transmembrane region" description="Helical" evidence="6">
    <location>
        <begin position="169"/>
        <end position="189"/>
    </location>
</feature>
<evidence type="ECO:0000256" key="4">
    <source>
        <dbReference type="ARBA" id="ARBA00022989"/>
    </source>
</evidence>
<organism evidence="7 8">
    <name type="scientific">Tetrahymena thermophila (strain SB210)</name>
    <dbReference type="NCBI Taxonomy" id="312017"/>
    <lineage>
        <taxon>Eukaryota</taxon>
        <taxon>Sar</taxon>
        <taxon>Alveolata</taxon>
        <taxon>Ciliophora</taxon>
        <taxon>Intramacronucleata</taxon>
        <taxon>Oligohymenophorea</taxon>
        <taxon>Hymenostomatida</taxon>
        <taxon>Tetrahymenina</taxon>
        <taxon>Tetrahymenidae</taxon>
        <taxon>Tetrahymena</taxon>
    </lineage>
</organism>
<evidence type="ECO:0000313" key="8">
    <source>
        <dbReference type="Proteomes" id="UP000009168"/>
    </source>
</evidence>
<dbReference type="Proteomes" id="UP000009168">
    <property type="component" value="Unassembled WGS sequence"/>
</dbReference>
<feature type="transmembrane region" description="Helical" evidence="6">
    <location>
        <begin position="249"/>
        <end position="279"/>
    </location>
</feature>
<keyword evidence="5 6" id="KW-0472">Membrane</keyword>
<evidence type="ECO:0000313" key="7">
    <source>
        <dbReference type="EMBL" id="EAR84474.1"/>
    </source>
</evidence>
<dbReference type="GeneID" id="7830813"/>
<dbReference type="InParanoid" id="I7LZP5"/>
<dbReference type="AlphaFoldDB" id="I7LZP5"/>
<name>I7LZP5_TETTS</name>
<keyword evidence="2" id="KW-0813">Transport</keyword>
<dbReference type="PANTHER" id="PTHR11706:SF33">
    <property type="entry name" value="NATURAL RESISTANCE-ASSOCIATED MACROPHAGE PROTEIN 2"/>
    <property type="match status" value="1"/>
</dbReference>
<gene>
    <name evidence="7" type="ORF">TTHERM_00691720</name>
</gene>
<dbReference type="FunCoup" id="I7LZP5">
    <property type="interactions" value="44"/>
</dbReference>
<feature type="transmembrane region" description="Helical" evidence="6">
    <location>
        <begin position="142"/>
        <end position="162"/>
    </location>
</feature>
<dbReference type="PRINTS" id="PR00447">
    <property type="entry name" value="NATRESASSCMP"/>
</dbReference>
<dbReference type="EMBL" id="GG662490">
    <property type="protein sequence ID" value="EAR84474.1"/>
    <property type="molecule type" value="Genomic_DNA"/>
</dbReference>
<feature type="transmembrane region" description="Helical" evidence="6">
    <location>
        <begin position="67"/>
        <end position="89"/>
    </location>
</feature>
<keyword evidence="3 6" id="KW-0812">Transmembrane</keyword>
<feature type="transmembrane region" description="Helical" evidence="6">
    <location>
        <begin position="433"/>
        <end position="454"/>
    </location>
</feature>
<keyword evidence="8" id="KW-1185">Reference proteome</keyword>
<dbReference type="PANTHER" id="PTHR11706">
    <property type="entry name" value="SOLUTE CARRIER PROTEIN FAMILY 11 MEMBER"/>
    <property type="match status" value="1"/>
</dbReference>
<evidence type="ECO:0000256" key="6">
    <source>
        <dbReference type="SAM" id="Phobius"/>
    </source>
</evidence>
<feature type="transmembrane region" description="Helical" evidence="6">
    <location>
        <begin position="209"/>
        <end position="228"/>
    </location>
</feature>
<proteinExistence type="predicted"/>
<dbReference type="InterPro" id="IPR001046">
    <property type="entry name" value="NRAMP_fam"/>
</dbReference>
<evidence type="ECO:0000256" key="5">
    <source>
        <dbReference type="ARBA" id="ARBA00023136"/>
    </source>
</evidence>
<dbReference type="NCBIfam" id="TIGR01197">
    <property type="entry name" value="nramp"/>
    <property type="match status" value="1"/>
</dbReference>
<dbReference type="OrthoDB" id="409173at2759"/>
<evidence type="ECO:0000256" key="2">
    <source>
        <dbReference type="ARBA" id="ARBA00022448"/>
    </source>
</evidence>
<feature type="transmembrane region" description="Helical" evidence="6">
    <location>
        <begin position="109"/>
        <end position="136"/>
    </location>
</feature>
<dbReference type="OMA" id="STYLVWT"/>
<accession>I7LZP5</accession>
<feature type="transmembrane region" description="Helical" evidence="6">
    <location>
        <begin position="344"/>
        <end position="361"/>
    </location>
</feature>
<dbReference type="GO" id="GO:0034755">
    <property type="term" value="P:iron ion transmembrane transport"/>
    <property type="evidence" value="ECO:0007669"/>
    <property type="project" value="TreeGrafter"/>
</dbReference>
<dbReference type="NCBIfam" id="NF037982">
    <property type="entry name" value="Nramp_1"/>
    <property type="match status" value="1"/>
</dbReference>
<dbReference type="GO" id="GO:0015086">
    <property type="term" value="F:cadmium ion transmembrane transporter activity"/>
    <property type="evidence" value="ECO:0007669"/>
    <property type="project" value="TreeGrafter"/>
</dbReference>
<dbReference type="KEGG" id="tet:TTHERM_00691720"/>
<dbReference type="GO" id="GO:0005384">
    <property type="term" value="F:manganese ion transmembrane transporter activity"/>
    <property type="evidence" value="ECO:0007669"/>
    <property type="project" value="TreeGrafter"/>
</dbReference>
<dbReference type="HOGENOM" id="CLU_020088_5_1_1"/>
<protein>
    <submittedName>
        <fullName evidence="7">NRAMP (Natural resistance-associated macrophage protein) metal ion transporter family protein</fullName>
    </submittedName>
</protein>
<feature type="transmembrane region" description="Helical" evidence="6">
    <location>
        <begin position="304"/>
        <end position="332"/>
    </location>
</feature>
<dbReference type="RefSeq" id="XP_001032137.1">
    <property type="nucleotide sequence ID" value="XM_001032137.3"/>
</dbReference>
<evidence type="ECO:0000256" key="3">
    <source>
        <dbReference type="ARBA" id="ARBA00022692"/>
    </source>
</evidence>